<evidence type="ECO:0000313" key="3">
    <source>
        <dbReference type="EMBL" id="ONH82104.1"/>
    </source>
</evidence>
<name>A0A1S8D2X5_9PROT</name>
<gene>
    <name evidence="3" type="ORF">APZ41_016425</name>
</gene>
<dbReference type="AlphaFoldDB" id="A0A1S8D2X5"/>
<dbReference type="Proteomes" id="UP000054844">
    <property type="component" value="Unassembled WGS sequence"/>
</dbReference>
<organism evidence="3 4">
    <name type="scientific">Roseomonas mucosa</name>
    <dbReference type="NCBI Taxonomy" id="207340"/>
    <lineage>
        <taxon>Bacteria</taxon>
        <taxon>Pseudomonadati</taxon>
        <taxon>Pseudomonadota</taxon>
        <taxon>Alphaproteobacteria</taxon>
        <taxon>Acetobacterales</taxon>
        <taxon>Roseomonadaceae</taxon>
        <taxon>Roseomonas</taxon>
    </lineage>
</organism>
<dbReference type="InterPro" id="IPR050523">
    <property type="entry name" value="AKR_Detox_Biosynth"/>
</dbReference>
<reference evidence="3" key="1">
    <citation type="submission" date="2016-12" db="EMBL/GenBank/DDBJ databases">
        <title>Draft genome sequence of Roseomonas mucosa strain AU37, isolated from a peripheral intravenous catheter.</title>
        <authorList>
            <person name="Choudhury M.A."/>
            <person name="Sidjabat H.E."/>
            <person name="Wailan A.M."/>
            <person name="Zhang L."/>
            <person name="Marsh N.M."/>
            <person name="Rickard C.M."/>
            <person name="Davies M."/>
            <person name="Mcmillan D.J."/>
        </authorList>
    </citation>
    <scope>NUCLEOTIDE SEQUENCE [LARGE SCALE GENOMIC DNA]</scope>
    <source>
        <strain evidence="3">AU37</strain>
    </source>
</reference>
<comment type="caution">
    <text evidence="3">The sequence shown here is derived from an EMBL/GenBank/DDBJ whole genome shotgun (WGS) entry which is preliminary data.</text>
</comment>
<dbReference type="OrthoDB" id="9773828at2"/>
<dbReference type="Pfam" id="PF00248">
    <property type="entry name" value="Aldo_ket_red"/>
    <property type="match status" value="1"/>
</dbReference>
<evidence type="ECO:0000256" key="1">
    <source>
        <dbReference type="ARBA" id="ARBA00023002"/>
    </source>
</evidence>
<dbReference type="Gene3D" id="3.20.20.100">
    <property type="entry name" value="NADP-dependent oxidoreductase domain"/>
    <property type="match status" value="1"/>
</dbReference>
<dbReference type="PANTHER" id="PTHR43364:SF6">
    <property type="entry name" value="OXIDOREDUCTASE-RELATED"/>
    <property type="match status" value="1"/>
</dbReference>
<dbReference type="GO" id="GO:0005829">
    <property type="term" value="C:cytosol"/>
    <property type="evidence" value="ECO:0007669"/>
    <property type="project" value="UniProtKB-ARBA"/>
</dbReference>
<dbReference type="FunFam" id="3.20.20.100:FF:000004">
    <property type="entry name" value="Oxidoreductase, aldo/keto reductase"/>
    <property type="match status" value="1"/>
</dbReference>
<dbReference type="RefSeq" id="WP_058390149.1">
    <property type="nucleotide sequence ID" value="NZ_CP025061.1"/>
</dbReference>
<evidence type="ECO:0000259" key="2">
    <source>
        <dbReference type="Pfam" id="PF00248"/>
    </source>
</evidence>
<dbReference type="CDD" id="cd19081">
    <property type="entry name" value="AKR_AKR9C1"/>
    <property type="match status" value="1"/>
</dbReference>
<dbReference type="PANTHER" id="PTHR43364">
    <property type="entry name" value="NADH-SPECIFIC METHYLGLYOXAL REDUCTASE-RELATED"/>
    <property type="match status" value="1"/>
</dbReference>
<evidence type="ECO:0000313" key="4">
    <source>
        <dbReference type="Proteomes" id="UP000054844"/>
    </source>
</evidence>
<accession>A0A1S8D2X5</accession>
<dbReference type="EMBL" id="LLWF02000072">
    <property type="protein sequence ID" value="ONH82104.1"/>
    <property type="molecule type" value="Genomic_DNA"/>
</dbReference>
<dbReference type="InterPro" id="IPR036812">
    <property type="entry name" value="NAD(P)_OxRdtase_dom_sf"/>
</dbReference>
<proteinExistence type="predicted"/>
<keyword evidence="1" id="KW-0560">Oxidoreductase</keyword>
<feature type="domain" description="NADP-dependent oxidoreductase" evidence="2">
    <location>
        <begin position="15"/>
        <end position="313"/>
    </location>
</feature>
<keyword evidence="4" id="KW-1185">Reference proteome</keyword>
<dbReference type="SUPFAM" id="SSF51430">
    <property type="entry name" value="NAD(P)-linked oxidoreductase"/>
    <property type="match status" value="1"/>
</dbReference>
<dbReference type="InterPro" id="IPR023210">
    <property type="entry name" value="NADP_OxRdtase_dom"/>
</dbReference>
<dbReference type="GO" id="GO:0016491">
    <property type="term" value="F:oxidoreductase activity"/>
    <property type="evidence" value="ECO:0007669"/>
    <property type="project" value="UniProtKB-KW"/>
</dbReference>
<sequence>MERRPLGRSGLTLPPLVFGGNVFGWTADETTSFRLLDRLVEAGFNAIDTADIYSHWAPGHSGGESENVIGQWLKRRGRRDDVLILTKVGGEMPGQGKGLGRDWIRKEVEHSLKRLRTDYIDLYQSHFDDPGTPLAETMGAYAELIAEGKVRAVGASNYSAARLREALTAAAELGVPRYESLQPHYNLVEREGFEEELQPLCYEEGIGVITYFSLAAGFLTGKYRSEEDLGQSPRGGGVKKYLNPRGLAVLRALDEVSARHGVTQAQVAIAWLANRGGVTAPIASATRLEQLEDLLKAATLKLSAEDTALLDKASAP</sequence>
<protein>
    <submittedName>
        <fullName evidence="3">Alcohol dehydrogenase</fullName>
    </submittedName>
</protein>
<dbReference type="STRING" id="207340.APZ41_016425"/>